<protein>
    <submittedName>
        <fullName evidence="1">Uncharacterized protein</fullName>
    </submittedName>
</protein>
<evidence type="ECO:0000313" key="1">
    <source>
        <dbReference type="EMBL" id="SPC22334.1"/>
    </source>
</evidence>
<evidence type="ECO:0000313" key="2">
    <source>
        <dbReference type="Proteomes" id="UP000257139"/>
    </source>
</evidence>
<gene>
    <name evidence="1" type="ORF">CBM2594_B30184</name>
</gene>
<proteinExistence type="predicted"/>
<sequence length="78" mass="8800">MPVRLEEACHELEIQERIKSLIVQGEFEMTDAYETVDIKIWAMRSLLTFPDSHFQSSLAAHTAIVASMEADAPASVRH</sequence>
<organism evidence="1 2">
    <name type="scientific">Cupriavidus taiwanensis</name>
    <dbReference type="NCBI Taxonomy" id="164546"/>
    <lineage>
        <taxon>Bacteria</taxon>
        <taxon>Pseudomonadati</taxon>
        <taxon>Pseudomonadota</taxon>
        <taxon>Betaproteobacteria</taxon>
        <taxon>Burkholderiales</taxon>
        <taxon>Burkholderiaceae</taxon>
        <taxon>Cupriavidus</taxon>
    </lineage>
</organism>
<accession>A0A7Z7NPT4</accession>
<reference evidence="1 2" key="1">
    <citation type="submission" date="2018-01" db="EMBL/GenBank/DDBJ databases">
        <authorList>
            <person name="Clerissi C."/>
        </authorList>
    </citation>
    <scope>NUCLEOTIDE SEQUENCE [LARGE SCALE GENOMIC DNA]</scope>
    <source>
        <strain evidence="1">Cupriavidus taiwanensis STM 6021</strain>
    </source>
</reference>
<dbReference type="AlphaFoldDB" id="A0A7Z7NPT4"/>
<dbReference type="EMBL" id="LT978514">
    <property type="protein sequence ID" value="SPC22334.1"/>
    <property type="molecule type" value="Genomic_DNA"/>
</dbReference>
<name>A0A7Z7NPT4_9BURK</name>
<dbReference type="Proteomes" id="UP000257139">
    <property type="component" value="Chromosome CBM2594_b"/>
</dbReference>
<dbReference type="RefSeq" id="WP_145987342.1">
    <property type="nucleotide sequence ID" value="NZ_LT976872.1"/>
</dbReference>